<keyword evidence="4" id="KW-0067">ATP-binding</keyword>
<accession>A0A1G4SE51</accession>
<dbReference type="SUPFAM" id="SSF54211">
    <property type="entry name" value="Ribosomal protein S5 domain 2-like"/>
    <property type="match status" value="1"/>
</dbReference>
<evidence type="ECO:0000256" key="3">
    <source>
        <dbReference type="ARBA" id="ARBA00022777"/>
    </source>
</evidence>
<dbReference type="GO" id="GO:0042352">
    <property type="term" value="P:GDP-L-fucose salvage"/>
    <property type="evidence" value="ECO:0007669"/>
    <property type="project" value="TreeGrafter"/>
</dbReference>
<gene>
    <name evidence="8" type="ORF">SAMN02927928_2617</name>
</gene>
<dbReference type="OrthoDB" id="9812992at2"/>
<dbReference type="PANTHER" id="PTHR32463">
    <property type="entry name" value="L-FUCOSE KINASE"/>
    <property type="match status" value="1"/>
</dbReference>
<evidence type="ECO:0000256" key="5">
    <source>
        <dbReference type="ARBA" id="ARBA00038121"/>
    </source>
</evidence>
<dbReference type="GO" id="GO:0050201">
    <property type="term" value="F:fucokinase activity"/>
    <property type="evidence" value="ECO:0007669"/>
    <property type="project" value="TreeGrafter"/>
</dbReference>
<keyword evidence="1" id="KW-0808">Transferase</keyword>
<evidence type="ECO:0000256" key="4">
    <source>
        <dbReference type="ARBA" id="ARBA00022840"/>
    </source>
</evidence>
<dbReference type="InterPro" id="IPR020568">
    <property type="entry name" value="Ribosomal_Su5_D2-typ_SF"/>
</dbReference>
<dbReference type="InterPro" id="IPR013750">
    <property type="entry name" value="GHMP_kinase_C_dom"/>
</dbReference>
<dbReference type="InterPro" id="IPR052203">
    <property type="entry name" value="GHMP_Kinase-Related"/>
</dbReference>
<reference evidence="9" key="1">
    <citation type="submission" date="2016-10" db="EMBL/GenBank/DDBJ databases">
        <authorList>
            <person name="Varghese N."/>
            <person name="Submissions S."/>
        </authorList>
    </citation>
    <scope>NUCLEOTIDE SEQUENCE [LARGE SCALE GENOMIC DNA]</scope>
    <source>
        <strain evidence="9">CGMCC 1.3431</strain>
    </source>
</reference>
<protein>
    <submittedName>
        <fullName evidence="8">D-glycero-alpha-D-manno-heptose-7-phosphate kinase</fullName>
    </submittedName>
</protein>
<name>A0A1G4SE51_9CAUL</name>
<dbReference type="AlphaFoldDB" id="A0A1G4SE51"/>
<evidence type="ECO:0000256" key="1">
    <source>
        <dbReference type="ARBA" id="ARBA00022679"/>
    </source>
</evidence>
<proteinExistence type="inferred from homology"/>
<dbReference type="InterPro" id="IPR036554">
    <property type="entry name" value="GHMP_kinase_C_sf"/>
</dbReference>
<organism evidence="8 9">
    <name type="scientific">Asticcacaulis taihuensis</name>
    <dbReference type="NCBI Taxonomy" id="260084"/>
    <lineage>
        <taxon>Bacteria</taxon>
        <taxon>Pseudomonadati</taxon>
        <taxon>Pseudomonadota</taxon>
        <taxon>Alphaproteobacteria</taxon>
        <taxon>Caulobacterales</taxon>
        <taxon>Caulobacteraceae</taxon>
        <taxon>Asticcacaulis</taxon>
    </lineage>
</organism>
<comment type="similarity">
    <text evidence="5">Belongs to the GHMP kinase family.</text>
</comment>
<dbReference type="PRINTS" id="PR00960">
    <property type="entry name" value="LMBPPROTEIN"/>
</dbReference>
<keyword evidence="2" id="KW-0547">Nucleotide-binding</keyword>
<dbReference type="GO" id="GO:0005524">
    <property type="term" value="F:ATP binding"/>
    <property type="evidence" value="ECO:0007669"/>
    <property type="project" value="UniProtKB-KW"/>
</dbReference>
<dbReference type="InterPro" id="IPR006204">
    <property type="entry name" value="GHMP_kinase_N_dom"/>
</dbReference>
<dbReference type="InterPro" id="IPR014606">
    <property type="entry name" value="Heptose_7-P_kinase"/>
</dbReference>
<keyword evidence="9" id="KW-1185">Reference proteome</keyword>
<sequence>MGSQIIRSRAPLRLGLAGGGTDVSPYSDIYGGAIINVTINKYAYASICPRSDGRVVFNSIDLNIEEAFDAHDPVPETSRLKLHRGVYERIIRQFGINRPLSLTLTTHVDAPMGSGLGSSSALVVAMVGAFRHLLNLPLGEYEVSRLAFEIERIDLGLAGGRQDQYAATFGGFNFMEFHANERVVVNPLRIRRHVHNELESSILLTFSGASRESAKIISSQSKSVSSGGKSLEAMHQLKTEATEMKEALLFGDINRIAAILQSGWEAKKQTSATVSTPEVEQLFDVALRNGARAGKLSGAGGGGFALFLVDPDRRPRLEAILAEQTTATPAICKLTLAGLESWTFDSAFDVNG</sequence>
<evidence type="ECO:0000259" key="7">
    <source>
        <dbReference type="Pfam" id="PF08544"/>
    </source>
</evidence>
<dbReference type="SUPFAM" id="SSF55060">
    <property type="entry name" value="GHMP Kinase, C-terminal domain"/>
    <property type="match status" value="1"/>
</dbReference>
<dbReference type="Pfam" id="PF00288">
    <property type="entry name" value="GHMP_kinases_N"/>
    <property type="match status" value="1"/>
</dbReference>
<evidence type="ECO:0000259" key="6">
    <source>
        <dbReference type="Pfam" id="PF00288"/>
    </source>
</evidence>
<dbReference type="EMBL" id="FMTS01000004">
    <property type="protein sequence ID" value="SCW67502.1"/>
    <property type="molecule type" value="Genomic_DNA"/>
</dbReference>
<dbReference type="PIRSF" id="PIRSF036406">
    <property type="entry name" value="Hept_kin"/>
    <property type="match status" value="1"/>
</dbReference>
<feature type="domain" description="GHMP kinase N-terminal" evidence="6">
    <location>
        <begin position="84"/>
        <end position="171"/>
    </location>
</feature>
<dbReference type="InterPro" id="IPR001174">
    <property type="entry name" value="HddA/FKP"/>
</dbReference>
<keyword evidence="3 8" id="KW-0418">Kinase</keyword>
<feature type="domain" description="GHMP kinase C-terminal" evidence="7">
    <location>
        <begin position="244"/>
        <end position="323"/>
    </location>
</feature>
<dbReference type="STRING" id="260084.SAMN02927928_2617"/>
<evidence type="ECO:0000313" key="8">
    <source>
        <dbReference type="EMBL" id="SCW67502.1"/>
    </source>
</evidence>
<dbReference type="Gene3D" id="3.30.230.120">
    <property type="match status" value="1"/>
</dbReference>
<evidence type="ECO:0000313" key="9">
    <source>
        <dbReference type="Proteomes" id="UP000199150"/>
    </source>
</evidence>
<dbReference type="Pfam" id="PF08544">
    <property type="entry name" value="GHMP_kinases_C"/>
    <property type="match status" value="1"/>
</dbReference>
<dbReference type="RefSeq" id="WP_090648695.1">
    <property type="nucleotide sequence ID" value="NZ_CBCRYE010000002.1"/>
</dbReference>
<dbReference type="PANTHER" id="PTHR32463:SF0">
    <property type="entry name" value="L-FUCOSE KINASE"/>
    <property type="match status" value="1"/>
</dbReference>
<evidence type="ECO:0000256" key="2">
    <source>
        <dbReference type="ARBA" id="ARBA00022741"/>
    </source>
</evidence>
<dbReference type="Proteomes" id="UP000199150">
    <property type="component" value="Unassembled WGS sequence"/>
</dbReference>